<keyword evidence="2" id="KW-1185">Reference proteome</keyword>
<dbReference type="EMBL" id="JACIDX010000005">
    <property type="protein sequence ID" value="MBB3954623.1"/>
    <property type="molecule type" value="Genomic_DNA"/>
</dbReference>
<evidence type="ECO:0000313" key="1">
    <source>
        <dbReference type="EMBL" id="MBB3954623.1"/>
    </source>
</evidence>
<accession>A0A7W6CHT2</accession>
<evidence type="ECO:0000313" key="2">
    <source>
        <dbReference type="Proteomes" id="UP000548867"/>
    </source>
</evidence>
<name>A0A7W6CHT2_9SPHN</name>
<sequence length="110" mass="11310">MRSVILPYRQLAIAQLALVLLLAPLIALWPRAGMAVLVLPLPGHSAGAALWAKAQGLPLTGRGIAKGSLILIGGRQYTPFSALGAGALVFAVPSSLCQSPSNFPSANRQG</sequence>
<dbReference type="AlphaFoldDB" id="A0A7W6CHT2"/>
<protein>
    <submittedName>
        <fullName evidence="1">Uncharacterized protein</fullName>
    </submittedName>
</protein>
<organism evidence="1 2">
    <name type="scientific">Novosphingobium sediminicola</name>
    <dbReference type="NCBI Taxonomy" id="563162"/>
    <lineage>
        <taxon>Bacteria</taxon>
        <taxon>Pseudomonadati</taxon>
        <taxon>Pseudomonadota</taxon>
        <taxon>Alphaproteobacteria</taxon>
        <taxon>Sphingomonadales</taxon>
        <taxon>Sphingomonadaceae</taxon>
        <taxon>Novosphingobium</taxon>
    </lineage>
</organism>
<dbReference type="Proteomes" id="UP000548867">
    <property type="component" value="Unassembled WGS sequence"/>
</dbReference>
<dbReference type="RefSeq" id="WP_183624252.1">
    <property type="nucleotide sequence ID" value="NZ_JACIDX010000005.1"/>
</dbReference>
<gene>
    <name evidence="1" type="ORF">GGR38_001562</name>
</gene>
<reference evidence="1 2" key="1">
    <citation type="submission" date="2020-08" db="EMBL/GenBank/DDBJ databases">
        <title>Genomic Encyclopedia of Type Strains, Phase IV (KMG-IV): sequencing the most valuable type-strain genomes for metagenomic binning, comparative biology and taxonomic classification.</title>
        <authorList>
            <person name="Goeker M."/>
        </authorList>
    </citation>
    <scope>NUCLEOTIDE SEQUENCE [LARGE SCALE GENOMIC DNA]</scope>
    <source>
        <strain evidence="1 2">DSM 27057</strain>
    </source>
</reference>
<proteinExistence type="predicted"/>
<comment type="caution">
    <text evidence="1">The sequence shown here is derived from an EMBL/GenBank/DDBJ whole genome shotgun (WGS) entry which is preliminary data.</text>
</comment>